<dbReference type="SUPFAM" id="SSF55729">
    <property type="entry name" value="Acyl-CoA N-acyltransferases (Nat)"/>
    <property type="match status" value="1"/>
</dbReference>
<dbReference type="EMBL" id="AP027370">
    <property type="protein sequence ID" value="BDY13567.1"/>
    <property type="molecule type" value="Genomic_DNA"/>
</dbReference>
<dbReference type="RefSeq" id="WP_286336515.1">
    <property type="nucleotide sequence ID" value="NZ_AP027370.1"/>
</dbReference>
<evidence type="ECO:0008006" key="3">
    <source>
        <dbReference type="Google" id="ProtNLM"/>
    </source>
</evidence>
<sequence length="253" mass="30118">MEKIWINDAWMEYRETPWDRQSFGVQTKEIMAVEYSNEEDLAMLVEEFEKTLEEEALVYFRCDSNDLTVKKVMISKGYYIAECSCLMKLARFKKIDFGKIYKNDLPLDTHYDEKDIEQLQEIARESFHYSRFHEDPFIDLEKAKRRYEHWILDLIDQGKELFLYRSGDEIISFLFYEVIDNKANLILGGSKDGYGMMTLYFFSTILTHFQKIGIKKVEVMISASNLGIANTYIKFGFTDQMTFFDYHKIFKKS</sequence>
<dbReference type="InterPro" id="IPR016181">
    <property type="entry name" value="Acyl_CoA_acyltransferase"/>
</dbReference>
<organism evidence="1 2">
    <name type="scientific">Hydrogenimonas cancrithermarum</name>
    <dbReference type="NCBI Taxonomy" id="2993563"/>
    <lineage>
        <taxon>Bacteria</taxon>
        <taxon>Pseudomonadati</taxon>
        <taxon>Campylobacterota</taxon>
        <taxon>Epsilonproteobacteria</taxon>
        <taxon>Campylobacterales</taxon>
        <taxon>Hydrogenimonadaceae</taxon>
        <taxon>Hydrogenimonas</taxon>
    </lineage>
</organism>
<gene>
    <name evidence="1" type="ORF">HCR_18790</name>
</gene>
<dbReference type="Proteomes" id="UP001321445">
    <property type="component" value="Chromosome"/>
</dbReference>
<protein>
    <recommendedName>
        <fullName evidence="3">N-acetyltransferase domain-containing protein</fullName>
    </recommendedName>
</protein>
<dbReference type="Gene3D" id="3.40.630.30">
    <property type="match status" value="1"/>
</dbReference>
<evidence type="ECO:0000313" key="1">
    <source>
        <dbReference type="EMBL" id="BDY13567.1"/>
    </source>
</evidence>
<proteinExistence type="predicted"/>
<reference evidence="1 2" key="1">
    <citation type="submission" date="2023-03" db="EMBL/GenBank/DDBJ databases">
        <title>Description of Hydrogenimonas sp. ISO32.</title>
        <authorList>
            <person name="Mino S."/>
            <person name="Fukazawa S."/>
            <person name="Sawabe T."/>
        </authorList>
    </citation>
    <scope>NUCLEOTIDE SEQUENCE [LARGE SCALE GENOMIC DNA]</scope>
    <source>
        <strain evidence="1 2">ISO32</strain>
    </source>
</reference>
<name>A0ABN6WZ91_9BACT</name>
<keyword evidence="2" id="KW-1185">Reference proteome</keyword>
<accession>A0ABN6WZ91</accession>
<evidence type="ECO:0000313" key="2">
    <source>
        <dbReference type="Proteomes" id="UP001321445"/>
    </source>
</evidence>